<sequence>MSEKRSDSLRSYLHHSPTIGSRVMIDPSSIIIGRVKLDDDASIWPLAIIRGDVNNIRIGARTNIQDGCILHVARVTESHPEGFPLIVGEDVTVGHGVILHGCIIGNRSLIGMGSRVLDGATIGDDVMLGAGSLVAPGKHLESGYLYLGNPAKRIRPLTTEEVEGLQISARNYVMLKDQYLQDSLKE</sequence>
<reference evidence="1" key="1">
    <citation type="submission" date="2017-09" db="EMBL/GenBank/DDBJ databases">
        <title>FDA dAtabase for Regulatory Grade micrObial Sequences (FDA-ARGOS): Supporting development and validation of Infectious Disease Dx tests.</title>
        <authorList>
            <person name="Minogue T."/>
            <person name="Wolcott M."/>
            <person name="Wasieloski L."/>
            <person name="Aguilar W."/>
            <person name="Moore D."/>
            <person name="Tallon L.J."/>
            <person name="Sadzewicz L."/>
            <person name="Ott S."/>
            <person name="Zhao X."/>
            <person name="Nagaraj S."/>
            <person name="Vavikolanu K."/>
            <person name="Aluvathingal J."/>
            <person name="Nadendla S."/>
            <person name="Sichtig H."/>
        </authorList>
    </citation>
    <scope>NUCLEOTIDE SEQUENCE</scope>
    <source>
        <strain evidence="1">FDAARGOS_387</strain>
    </source>
</reference>
<gene>
    <name evidence="2" type="primary">yrdA_1</name>
    <name evidence="1" type="ORF">CRN84_00110</name>
    <name evidence="2" type="ORF">NCTC12282_00455</name>
</gene>
<dbReference type="Proteomes" id="UP000373449">
    <property type="component" value="Unassembled WGS sequence"/>
</dbReference>
<accession>A0A2C6DGH3</accession>
<reference evidence="2 4" key="3">
    <citation type="submission" date="2019-03" db="EMBL/GenBank/DDBJ databases">
        <authorList>
            <consortium name="Pathogen Informatics"/>
        </authorList>
    </citation>
    <scope>NUCLEOTIDE SEQUENCE [LARGE SCALE GENOMIC DNA]</scope>
    <source>
        <strain evidence="2 4">NCTC12282</strain>
    </source>
</reference>
<dbReference type="SUPFAM" id="SSF51161">
    <property type="entry name" value="Trimeric LpxA-like enzymes"/>
    <property type="match status" value="1"/>
</dbReference>
<evidence type="ECO:0000313" key="4">
    <source>
        <dbReference type="Proteomes" id="UP000373449"/>
    </source>
</evidence>
<dbReference type="InterPro" id="IPR047324">
    <property type="entry name" value="LbH_gamma_CA-like"/>
</dbReference>
<dbReference type="InterPro" id="IPR001451">
    <property type="entry name" value="Hexapep"/>
</dbReference>
<dbReference type="InterPro" id="IPR050484">
    <property type="entry name" value="Transf_Hexapept/Carb_Anhydrase"/>
</dbReference>
<dbReference type="CDD" id="cd04645">
    <property type="entry name" value="LbH_gamma_CA_like"/>
    <property type="match status" value="1"/>
</dbReference>
<dbReference type="InterPro" id="IPR011004">
    <property type="entry name" value="Trimer_LpxA-like_sf"/>
</dbReference>
<dbReference type="Pfam" id="PF00132">
    <property type="entry name" value="Hexapep"/>
    <property type="match status" value="1"/>
</dbReference>
<proteinExistence type="predicted"/>
<dbReference type="OrthoDB" id="9803036at2"/>
<evidence type="ECO:0000313" key="2">
    <source>
        <dbReference type="EMBL" id="VFS45573.1"/>
    </source>
</evidence>
<name>A0A2C6DGH3_9GAMM</name>
<dbReference type="Gene3D" id="2.160.10.10">
    <property type="entry name" value="Hexapeptide repeat proteins"/>
    <property type="match status" value="1"/>
</dbReference>
<evidence type="ECO:0000313" key="3">
    <source>
        <dbReference type="Proteomes" id="UP000224974"/>
    </source>
</evidence>
<reference evidence="3" key="2">
    <citation type="submission" date="2017-09" db="EMBL/GenBank/DDBJ databases">
        <title>FDA dAtabase for Regulatory Grade micrObial Sequences (FDA-ARGOS): Supporting development and validation of Infectious Disease Dx tests.</title>
        <authorList>
            <person name="Minogue T."/>
            <person name="Wolcott M."/>
            <person name="Wasieloski L."/>
            <person name="Aguilar W."/>
            <person name="Moore D."/>
            <person name="Tallon L."/>
            <person name="Sadzewicz L."/>
            <person name="Ott S."/>
            <person name="Zhao X."/>
            <person name="Nagaraj S."/>
            <person name="Vavikolanu K."/>
            <person name="Aluvathingal J."/>
            <person name="Nadendla S."/>
            <person name="Sichtig H."/>
        </authorList>
    </citation>
    <scope>NUCLEOTIDE SEQUENCE [LARGE SCALE GENOMIC DNA]</scope>
    <source>
        <strain evidence="3">FDAARGOS_387</strain>
    </source>
</reference>
<dbReference type="RefSeq" id="WP_029095717.1">
    <property type="nucleotide sequence ID" value="NZ_CAADJA010000002.1"/>
</dbReference>
<dbReference type="EMBL" id="PDDX01000001">
    <property type="protein sequence ID" value="PHI27844.1"/>
    <property type="molecule type" value="Genomic_DNA"/>
</dbReference>
<dbReference type="EMBL" id="CAADJA010000002">
    <property type="protein sequence ID" value="VFS45573.1"/>
    <property type="molecule type" value="Genomic_DNA"/>
</dbReference>
<protein>
    <submittedName>
        <fullName evidence="2">Carnitine operon protein CaiE</fullName>
    </submittedName>
    <submittedName>
        <fullName evidence="1">Gamma carbonic anhydrase family protein</fullName>
    </submittedName>
</protein>
<evidence type="ECO:0000313" key="1">
    <source>
        <dbReference type="EMBL" id="PHI27844.1"/>
    </source>
</evidence>
<dbReference type="AlphaFoldDB" id="A0A2C6DGH3"/>
<keyword evidence="3" id="KW-1185">Reference proteome</keyword>
<dbReference type="PANTHER" id="PTHR13061:SF56">
    <property type="entry name" value="PROTEIN YRDA"/>
    <property type="match status" value="1"/>
</dbReference>
<dbReference type="PANTHER" id="PTHR13061">
    <property type="entry name" value="DYNACTIN SUBUNIT P25"/>
    <property type="match status" value="1"/>
</dbReference>
<organism evidence="1 3">
    <name type="scientific">Budvicia aquatica</name>
    <dbReference type="NCBI Taxonomy" id="82979"/>
    <lineage>
        <taxon>Bacteria</taxon>
        <taxon>Pseudomonadati</taxon>
        <taxon>Pseudomonadota</taxon>
        <taxon>Gammaproteobacteria</taxon>
        <taxon>Enterobacterales</taxon>
        <taxon>Budviciaceae</taxon>
        <taxon>Budvicia</taxon>
    </lineage>
</organism>
<dbReference type="Proteomes" id="UP000224974">
    <property type="component" value="Unassembled WGS sequence"/>
</dbReference>
<dbReference type="STRING" id="1111728.GCA_000427805_03683"/>